<evidence type="ECO:0000256" key="3">
    <source>
        <dbReference type="ARBA" id="ARBA00022833"/>
    </source>
</evidence>
<dbReference type="Gene3D" id="2.70.70.10">
    <property type="entry name" value="Glucose Permease (Domain IIA)"/>
    <property type="match status" value="1"/>
</dbReference>
<dbReference type="PANTHER" id="PTHR11329:SF0">
    <property type="entry name" value="LEUKOCYTE CELL-DERIVED CHEMOTAXIN-2"/>
    <property type="match status" value="1"/>
</dbReference>
<dbReference type="InterPro" id="IPR017381">
    <property type="entry name" value="LECT2_chordata"/>
</dbReference>
<evidence type="ECO:0000313" key="9">
    <source>
        <dbReference type="Ensembl" id="ENSTRUP00000010398.3"/>
    </source>
</evidence>
<reference evidence="9" key="3">
    <citation type="submission" date="2025-09" db="UniProtKB">
        <authorList>
            <consortium name="Ensembl"/>
        </authorList>
    </citation>
    <scope>IDENTIFICATION</scope>
</reference>
<dbReference type="InterPro" id="IPR008663">
    <property type="entry name" value="LECT2"/>
</dbReference>
<dbReference type="InParanoid" id="H2SDB8"/>
<gene>
    <name evidence="9" type="primary">lect2.1</name>
</gene>
<proteinExistence type="inferred from homology"/>
<evidence type="ECO:0000256" key="4">
    <source>
        <dbReference type="ARBA" id="ARBA00023157"/>
    </source>
</evidence>
<feature type="disulfide bond" evidence="7">
    <location>
        <begin position="112"/>
        <end position="155"/>
    </location>
</feature>
<accession>H2SDB8</accession>
<evidence type="ECO:0000256" key="5">
    <source>
        <dbReference type="ARBA" id="ARBA00024361"/>
    </source>
</evidence>
<organism evidence="9 10">
    <name type="scientific">Takifugu rubripes</name>
    <name type="common">Japanese pufferfish</name>
    <name type="synonym">Fugu rubripes</name>
    <dbReference type="NCBI Taxonomy" id="31033"/>
    <lineage>
        <taxon>Eukaryota</taxon>
        <taxon>Metazoa</taxon>
        <taxon>Chordata</taxon>
        <taxon>Craniata</taxon>
        <taxon>Vertebrata</taxon>
        <taxon>Euteleostomi</taxon>
        <taxon>Actinopterygii</taxon>
        <taxon>Neopterygii</taxon>
        <taxon>Teleostei</taxon>
        <taxon>Neoteleostei</taxon>
        <taxon>Acanthomorphata</taxon>
        <taxon>Eupercaria</taxon>
        <taxon>Tetraodontiformes</taxon>
        <taxon>Tetradontoidea</taxon>
        <taxon>Tetraodontidae</taxon>
        <taxon>Takifugu</taxon>
    </lineage>
</organism>
<keyword evidence="4 7" id="KW-1015">Disulfide bond</keyword>
<evidence type="ECO:0000256" key="2">
    <source>
        <dbReference type="ARBA" id="ARBA00022729"/>
    </source>
</evidence>
<feature type="binding site" evidence="6">
    <location>
        <position position="68"/>
    </location>
    <ligand>
        <name>Zn(2+)</name>
        <dbReference type="ChEBI" id="CHEBI:29105"/>
    </ligand>
</feature>
<keyword evidence="2 8" id="KW-0732">Signal</keyword>
<dbReference type="Proteomes" id="UP000005226">
    <property type="component" value="Chromosome 1"/>
</dbReference>
<evidence type="ECO:0000256" key="6">
    <source>
        <dbReference type="PIRSR" id="PIRSR038085-1"/>
    </source>
</evidence>
<dbReference type="InterPro" id="IPR011055">
    <property type="entry name" value="Dup_hybrid_motif"/>
</dbReference>
<feature type="disulfide bond" evidence="7">
    <location>
        <begin position="36"/>
        <end position="71"/>
    </location>
</feature>
<sequence>MDSLCVRVCVCVCVCARGVCVALVCLCDAVKFGRLCEGNPTNQRRTSDRWGQGQYGARRGDRTHKGLDIVCSDGAVVYAPFDVTLNGRVIVYTDPAKKAINDGINLRGENLCFKLFYVRPDKVSGTLRKGERIGVLLPMQTVYPGITSHVHVQMCDKSDPTGYF</sequence>
<dbReference type="Ensembl" id="ENSTRUT00000010456.3">
    <property type="protein sequence ID" value="ENSTRUP00000010398.3"/>
    <property type="gene ID" value="ENSTRUG00000004375.3"/>
</dbReference>
<feature type="chain" id="PRO_5025505021" evidence="8">
    <location>
        <begin position="23"/>
        <end position="164"/>
    </location>
</feature>
<feature type="binding site" evidence="6">
    <location>
        <position position="151"/>
    </location>
    <ligand>
        <name>Zn(2+)</name>
        <dbReference type="ChEBI" id="CHEBI:29105"/>
    </ligand>
</feature>
<dbReference type="PIRSF" id="PIRSF038085">
    <property type="entry name" value="LECT3"/>
    <property type="match status" value="1"/>
</dbReference>
<keyword evidence="1 6" id="KW-0479">Metal-binding</keyword>
<name>H2SDB8_TAKRU</name>
<reference evidence="9" key="2">
    <citation type="submission" date="2025-08" db="UniProtKB">
        <authorList>
            <consortium name="Ensembl"/>
        </authorList>
    </citation>
    <scope>IDENTIFICATION</scope>
</reference>
<feature type="binding site" evidence="6">
    <location>
        <position position="64"/>
    </location>
    <ligand>
        <name>Zn(2+)</name>
        <dbReference type="ChEBI" id="CHEBI:29105"/>
    </ligand>
</feature>
<evidence type="ECO:0000256" key="8">
    <source>
        <dbReference type="SAM" id="SignalP"/>
    </source>
</evidence>
<comment type="similarity">
    <text evidence="5">Belongs to the LECT2/MIM-1 family.</text>
</comment>
<dbReference type="OMA" id="MCDSHGC"/>
<dbReference type="GO" id="GO:0046872">
    <property type="term" value="F:metal ion binding"/>
    <property type="evidence" value="ECO:0007669"/>
    <property type="project" value="UniProtKB-KW"/>
</dbReference>
<evidence type="ECO:0000256" key="1">
    <source>
        <dbReference type="ARBA" id="ARBA00022723"/>
    </source>
</evidence>
<feature type="signal peptide" evidence="8">
    <location>
        <begin position="1"/>
        <end position="22"/>
    </location>
</feature>
<keyword evidence="10" id="KW-1185">Reference proteome</keyword>
<evidence type="ECO:0000313" key="10">
    <source>
        <dbReference type="Proteomes" id="UP000005226"/>
    </source>
</evidence>
<dbReference type="HOGENOM" id="CLU_144880_0_0_1"/>
<dbReference type="AlphaFoldDB" id="H2SDB8"/>
<reference evidence="9 10" key="1">
    <citation type="journal article" date="2011" name="Genome Biol. Evol.">
        <title>Integration of the genetic map and genome assembly of fugu facilitates insights into distinct features of genome evolution in teleosts and mammals.</title>
        <authorList>
            <person name="Kai W."/>
            <person name="Kikuchi K."/>
            <person name="Tohari S."/>
            <person name="Chew A.K."/>
            <person name="Tay A."/>
            <person name="Fujiwara A."/>
            <person name="Hosoya S."/>
            <person name="Suetake H."/>
            <person name="Naruse K."/>
            <person name="Brenner S."/>
            <person name="Suzuki Y."/>
            <person name="Venkatesh B."/>
        </authorList>
    </citation>
    <scope>NUCLEOTIDE SEQUENCE [LARGE SCALE GENOMIC DNA]</scope>
</reference>
<evidence type="ECO:0000256" key="7">
    <source>
        <dbReference type="PIRSR" id="PIRSR038085-2"/>
    </source>
</evidence>
<dbReference type="FunCoup" id="H2SDB8">
    <property type="interactions" value="668"/>
</dbReference>
<dbReference type="GeneTree" id="ENSGT00390000015484"/>
<protein>
    <submittedName>
        <fullName evidence="9">Leukocyte cell derived chemotaxin 2, tandem duplicate 1</fullName>
    </submittedName>
</protein>
<dbReference type="PANTHER" id="PTHR11329">
    <property type="entry name" value="LEUKOCYTE CELL-DERIVED CHEMOTAXIN 2"/>
    <property type="match status" value="1"/>
</dbReference>
<keyword evidence="3 6" id="KW-0862">Zinc</keyword>